<dbReference type="HOGENOM" id="CLU_091777_0_0_1"/>
<gene>
    <name evidence="2" type="ORF">MBM_00415</name>
</gene>
<reference evidence="2 3" key="1">
    <citation type="journal article" date="2012" name="BMC Genomics">
        <title>Sequencing the genome of Marssonina brunnea reveals fungus-poplar co-evolution.</title>
        <authorList>
            <person name="Zhu S."/>
            <person name="Cao Y.-Z."/>
            <person name="Jiang C."/>
            <person name="Tan B.-Y."/>
            <person name="Wang Z."/>
            <person name="Feng S."/>
            <person name="Zhang L."/>
            <person name="Su X.-H."/>
            <person name="Brejova B."/>
            <person name="Vinar T."/>
            <person name="Xu M."/>
            <person name="Wang M.-X."/>
            <person name="Zhang S.-G."/>
            <person name="Huang M.-R."/>
            <person name="Wu R."/>
            <person name="Zhou Y."/>
        </authorList>
    </citation>
    <scope>NUCLEOTIDE SEQUENCE [LARGE SCALE GENOMIC DNA]</scope>
    <source>
        <strain evidence="2 3">MB_m1</strain>
    </source>
</reference>
<dbReference type="GeneID" id="18756350"/>
<sequence>MLPLQYLWPTVVALGFLVNRSQAEDVLIGYRTVSEAEALLINANNKPFRDKAFDDVQGLNQIGNGIYLVNTNGGWKGRKHQTKWYCYFLADQERLNKTEKVWVPKSYKKTGFFRSKTTRIWFEGEAVVAKYVKKIVKDANNAIRFSWLYEPDLDMEMLIPTEMVNNDALGLYAQCSQNRLELSYTEVVDWSSWAIAGDSGPYDYATLFV</sequence>
<proteinExistence type="predicted"/>
<dbReference type="OrthoDB" id="4540223at2759"/>
<dbReference type="eggNOG" id="ENOG502SUI0">
    <property type="taxonomic scope" value="Eukaryota"/>
</dbReference>
<feature type="chain" id="PRO_5003853257" evidence="1">
    <location>
        <begin position="24"/>
        <end position="209"/>
    </location>
</feature>
<protein>
    <submittedName>
        <fullName evidence="2">Uncharacterized protein</fullName>
    </submittedName>
</protein>
<dbReference type="InParanoid" id="K1X8C1"/>
<dbReference type="EMBL" id="JH921428">
    <property type="protein sequence ID" value="EKD21302.1"/>
    <property type="molecule type" value="Genomic_DNA"/>
</dbReference>
<keyword evidence="1" id="KW-0732">Signal</keyword>
<dbReference type="KEGG" id="mbe:MBM_00415"/>
<dbReference type="Proteomes" id="UP000006753">
    <property type="component" value="Unassembled WGS sequence"/>
</dbReference>
<organism evidence="2 3">
    <name type="scientific">Marssonina brunnea f. sp. multigermtubi (strain MB_m1)</name>
    <name type="common">Marssonina leaf spot fungus</name>
    <dbReference type="NCBI Taxonomy" id="1072389"/>
    <lineage>
        <taxon>Eukaryota</taxon>
        <taxon>Fungi</taxon>
        <taxon>Dikarya</taxon>
        <taxon>Ascomycota</taxon>
        <taxon>Pezizomycotina</taxon>
        <taxon>Leotiomycetes</taxon>
        <taxon>Helotiales</taxon>
        <taxon>Drepanopezizaceae</taxon>
        <taxon>Drepanopeziza</taxon>
    </lineage>
</organism>
<accession>K1X8C1</accession>
<dbReference type="Pfam" id="PF19287">
    <property type="entry name" value="DUF5910"/>
    <property type="match status" value="1"/>
</dbReference>
<dbReference type="AlphaFoldDB" id="K1X8C1"/>
<evidence type="ECO:0000313" key="2">
    <source>
        <dbReference type="EMBL" id="EKD21302.1"/>
    </source>
</evidence>
<dbReference type="InterPro" id="IPR045564">
    <property type="entry name" value="DUF5910"/>
</dbReference>
<name>K1X8C1_MARBU</name>
<feature type="signal peptide" evidence="1">
    <location>
        <begin position="1"/>
        <end position="23"/>
    </location>
</feature>
<keyword evidence="3" id="KW-1185">Reference proteome</keyword>
<evidence type="ECO:0000256" key="1">
    <source>
        <dbReference type="SAM" id="SignalP"/>
    </source>
</evidence>
<evidence type="ECO:0000313" key="3">
    <source>
        <dbReference type="Proteomes" id="UP000006753"/>
    </source>
</evidence>